<accession>A0A2T8I247</accession>
<evidence type="ECO:0000256" key="1">
    <source>
        <dbReference type="SAM" id="MobiDB-lite"/>
    </source>
</evidence>
<dbReference type="PANTHER" id="PTHR38382">
    <property type="entry name" value="RNA-BINDING PROTEIN"/>
    <property type="match status" value="1"/>
</dbReference>
<feature type="compositionally biased region" description="Basic and acidic residues" evidence="1">
    <location>
        <begin position="212"/>
        <end position="221"/>
    </location>
</feature>
<name>A0A2T8I247_9POAL</name>
<dbReference type="EMBL" id="CM008054">
    <property type="protein sequence ID" value="PVH31750.1"/>
    <property type="molecule type" value="Genomic_DNA"/>
</dbReference>
<dbReference type="PANTHER" id="PTHR38382:SF1">
    <property type="entry name" value="RNA-BINDING PROTEIN"/>
    <property type="match status" value="1"/>
</dbReference>
<dbReference type="Gramene" id="PVH31750">
    <property type="protein sequence ID" value="PVH31750"/>
    <property type="gene ID" value="PAHAL_9G223900"/>
</dbReference>
<dbReference type="AlphaFoldDB" id="A0A2T8I247"/>
<feature type="compositionally biased region" description="Basic residues" evidence="1">
    <location>
        <begin position="235"/>
        <end position="244"/>
    </location>
</feature>
<gene>
    <name evidence="2" type="ORF">PAHAL_9G223900</name>
</gene>
<sequence length="299" mass="32211">MVAGVVLKFKQSWRQNVSLAPRSSCFPKSVCGCGEQKTKRVEVGMKRQQHRKNYPSGIRSAGGQTTLQSFLVKPRLRIKSTRRVVDDDVKPSPLPPPEVGEEEAQICPPEPPKREIVRVIRTTIKEKASAFSSVGSAGKDGGGEAGGALSAAVFKRFHSSAPVARAEGDRAEAGEDGERDFGGGGDVRLDVEEIGAASRPEPRNKRKSPLGGDEHGGDAKARRVVVLGDDPRPRPAWRRGRARPTRGGGEGGRALYNHYASGGGWWHGDMEGVDGEEVGWTDDMWEGMGSVTLGGLEWH</sequence>
<proteinExistence type="predicted"/>
<reference evidence="2" key="1">
    <citation type="submission" date="2018-04" db="EMBL/GenBank/DDBJ databases">
        <title>WGS assembly of Panicum hallii.</title>
        <authorList>
            <person name="Lovell J."/>
            <person name="Jenkins J."/>
            <person name="Lowry D."/>
            <person name="Mamidi S."/>
            <person name="Sreedasyam A."/>
            <person name="Weng X."/>
            <person name="Barry K."/>
            <person name="Bonette J."/>
            <person name="Campitelli B."/>
            <person name="Daum C."/>
            <person name="Gordon S."/>
            <person name="Gould B."/>
            <person name="Lipzen A."/>
            <person name="Macqueen A."/>
            <person name="Palacio-Mejia J."/>
            <person name="Plott C."/>
            <person name="Shakirov E."/>
            <person name="Shu S."/>
            <person name="Yoshinaga Y."/>
            <person name="Zane M."/>
            <person name="Rokhsar D."/>
            <person name="Grimwood J."/>
            <person name="Schmutz J."/>
            <person name="Juenger T."/>
        </authorList>
    </citation>
    <scope>NUCLEOTIDE SEQUENCE [LARGE SCALE GENOMIC DNA]</scope>
    <source>
        <strain evidence="2">FIL2</strain>
    </source>
</reference>
<feature type="region of interest" description="Disordered" evidence="1">
    <location>
        <begin position="85"/>
        <end position="109"/>
    </location>
</feature>
<organism evidence="2">
    <name type="scientific">Panicum hallii</name>
    <dbReference type="NCBI Taxonomy" id="206008"/>
    <lineage>
        <taxon>Eukaryota</taxon>
        <taxon>Viridiplantae</taxon>
        <taxon>Streptophyta</taxon>
        <taxon>Embryophyta</taxon>
        <taxon>Tracheophyta</taxon>
        <taxon>Spermatophyta</taxon>
        <taxon>Magnoliopsida</taxon>
        <taxon>Liliopsida</taxon>
        <taxon>Poales</taxon>
        <taxon>Poaceae</taxon>
        <taxon>PACMAD clade</taxon>
        <taxon>Panicoideae</taxon>
        <taxon>Panicodae</taxon>
        <taxon>Paniceae</taxon>
        <taxon>Panicinae</taxon>
        <taxon>Panicum</taxon>
        <taxon>Panicum sect. Panicum</taxon>
    </lineage>
</organism>
<protein>
    <submittedName>
        <fullName evidence="2">Uncharacterized protein</fullName>
    </submittedName>
</protein>
<dbReference type="Proteomes" id="UP000243499">
    <property type="component" value="Chromosome 9"/>
</dbReference>
<evidence type="ECO:0000313" key="2">
    <source>
        <dbReference type="EMBL" id="PVH31750.1"/>
    </source>
</evidence>
<feature type="region of interest" description="Disordered" evidence="1">
    <location>
        <begin position="163"/>
        <end position="253"/>
    </location>
</feature>